<comment type="caution">
    <text evidence="2">The sequence shown here is derived from an EMBL/GenBank/DDBJ whole genome shotgun (WGS) entry which is preliminary data.</text>
</comment>
<reference evidence="2 3" key="1">
    <citation type="submission" date="2022-05" db="EMBL/GenBank/DDBJ databases">
        <authorList>
            <consortium name="Genoscope - CEA"/>
            <person name="William W."/>
        </authorList>
    </citation>
    <scope>NUCLEOTIDE SEQUENCE [LARGE SCALE GENOMIC DNA]</scope>
</reference>
<protein>
    <submittedName>
        <fullName evidence="2">Uncharacterized protein</fullName>
    </submittedName>
</protein>
<keyword evidence="1" id="KW-0812">Transmembrane</keyword>
<evidence type="ECO:0000313" key="2">
    <source>
        <dbReference type="EMBL" id="CAH3043883.1"/>
    </source>
</evidence>
<accession>A0AAU9W6B3</accession>
<evidence type="ECO:0000313" key="3">
    <source>
        <dbReference type="Proteomes" id="UP001159428"/>
    </source>
</evidence>
<proteinExistence type="predicted"/>
<sequence length="160" mass="17664">MAPIGMHVMPHQRGVLESGGNFIGSAIGIQRSSQATRPYKIESILKLSSTLSSEKLFCVRKSSSSLNKPSIMTAQTQRNESLENFRTYTENLTEPLDAACFILMVVVTCCIIKLLHMVRNMRTPGNQGPFTEPTKTIHDQSVLGTAREPITRRSGAVKKD</sequence>
<dbReference type="Proteomes" id="UP001159428">
    <property type="component" value="Unassembled WGS sequence"/>
</dbReference>
<feature type="transmembrane region" description="Helical" evidence="1">
    <location>
        <begin position="96"/>
        <end position="115"/>
    </location>
</feature>
<gene>
    <name evidence="2" type="ORF">PMEA_00031773</name>
</gene>
<keyword evidence="3" id="KW-1185">Reference proteome</keyword>
<dbReference type="AlphaFoldDB" id="A0AAU9W6B3"/>
<evidence type="ECO:0000256" key="1">
    <source>
        <dbReference type="SAM" id="Phobius"/>
    </source>
</evidence>
<organism evidence="2 3">
    <name type="scientific">Pocillopora meandrina</name>
    <dbReference type="NCBI Taxonomy" id="46732"/>
    <lineage>
        <taxon>Eukaryota</taxon>
        <taxon>Metazoa</taxon>
        <taxon>Cnidaria</taxon>
        <taxon>Anthozoa</taxon>
        <taxon>Hexacorallia</taxon>
        <taxon>Scleractinia</taxon>
        <taxon>Astrocoeniina</taxon>
        <taxon>Pocilloporidae</taxon>
        <taxon>Pocillopora</taxon>
    </lineage>
</organism>
<dbReference type="EMBL" id="CALNXJ010000007">
    <property type="protein sequence ID" value="CAH3043883.1"/>
    <property type="molecule type" value="Genomic_DNA"/>
</dbReference>
<name>A0AAU9W6B3_9CNID</name>
<keyword evidence="1" id="KW-0472">Membrane</keyword>
<keyword evidence="1" id="KW-1133">Transmembrane helix</keyword>